<evidence type="ECO:0000313" key="6">
    <source>
        <dbReference type="EMBL" id="KRX05499.1"/>
    </source>
</evidence>
<dbReference type="PANTHER" id="PTHR44858">
    <property type="entry name" value="TETRATRICOPEPTIDE REPEAT PROTEIN 6"/>
    <property type="match status" value="1"/>
</dbReference>
<feature type="coiled-coil region" evidence="4">
    <location>
        <begin position="759"/>
        <end position="793"/>
    </location>
</feature>
<sequence length="1595" mass="188251">MRLSQFLEAIEKCKFSINLEEKNSDAPQELGNFLDKMSEKENTIQKQEQSIKFDKNNSKNCNNLSFCAEQIIEKQYNIKDLLQLASQLEPLNLKYIYMIEKNLEKLIEMYKQVIKQSKGGEEEGQLNLGYFLENLEKNQEAAKFLQIGMDFSLLHEIIRQNFSQQLKQCESDGKEALEQYELASKLIPKNKLLLQNLGLCVHRMGKKEEGLKKMQVAQKLVPQNDQILLNLGSLYQQDGEYQLALNCYSKALKINKKNAMALFLMGTAHCDLSNYGRAIQYFEKSANLEPYNAKVYNIWGLSLDQLGQDKKSILQFKKAIQIAPQVASFKTNLGAILFEKKKYKEGTRLFIQALEIDPEEIEKIIEKIYVEDPWDEEDVKVNKILVILGSIASCVKKYKGVKQRALLNGNRIIQCGKMNVFRKEIKAEILEFLLEPFLDLGKLRIQQLVEIQQKNYNNNHQDQNGNNNNNDDENSDFEQGDINDVQEEIQNNDIGFFGQGNVNDMINEDQDNNVQQNTGLQQSQLNQNNYNNNQNIINNLDILSEVNMNVLQKQNKCLDIQAINQFNNNDTHINNNFNRNQQEWFQQKCDKQMMQYFGLQNKSLEIYNQSDQYYQQFYRYFQEEKQGLILFKFENDTLNRNEIINKIQSLVENQKEKIKKLIFDGENSINSAYAYKDIIKIQQYQICQFIEPVSTYSIVNEENKIQRVVSLYDQWQRIISISQKKRQTRRQIIQKNGNKIDNFDKKNEFFINDQIKNERNNYQEINNLQVDKIEEAEEDNQYTRDNKLEIQEQKSQNQQLLQIQEDESSLKKNTIYSSSMLVVSGTQSEKDEEKEYRVYEDSQTDMLVVSCTESLILDQNQDLQKDLDKDQELNQLQQNQQQDLSLQNLNLQQKNQEQKQQYQDQKQKQVNKDFQQVKQVQNLQEQLQQDQIKQLQQKKEQTQVLNQNQDIQMNQDKSVIYDSFNQSISFQLLESEKLVCNKIDNMEQNNQKQNDKIVESPQQKQIVQQKDDDLFLKLAKNTEQNQEDSLQIKKHNQIQYENYNEKINEQQELNNKLKLNQVELNEVQVINHLQQYTNKIEEVDKFKNEEEMQNKINNDQNLPQLKEKNGAQANFSLFNQSLDHKINSTNKFEYTGQNSQDTDLKDELDQNKMILFSGIKNQKQKQQVQKSLGPSIFNNQEYKNDNKYLNKNQQKNQMNDNKFSEIIGKNKEQVTLNMANLENDFQKEQEIDQVNIKLQGFGLDFRKQNSEETNLNFVKKEDIQQIQYSEKKQEKQTNDINSLIDYKEKIQNLYQVQLDEIETVQQNDISIKNSDELDQQVYNNIKRGFCEYQIQQKSQNLQNLQQIQSKVQSQIQIQNDQESDLLTEIETPQKKIKKNSENSDIQSISTVKKVFYEQSGEKYKNIQQYQQKSKSQEGIGKQIIEQEIKVLQIEDDKQILNEELDLSQGSQRDQQQQLLFKNKSQEQKQEQKQNQLNQNDIENRQIQKIVEELVEKCVNQENQKNNQAEQNKNNNNDNFINEESNFNNLNLNFANNNSNFSNISKRSQSFCLKYNQYQLIEEEKTNGFQLLENCLNQQQQQQNEDINFYNFLNLY</sequence>
<dbReference type="InParanoid" id="A0A0V0QTI3"/>
<dbReference type="EMBL" id="LDAU01000107">
    <property type="protein sequence ID" value="KRX05499.1"/>
    <property type="molecule type" value="Genomic_DNA"/>
</dbReference>
<evidence type="ECO:0000256" key="2">
    <source>
        <dbReference type="ARBA" id="ARBA00022803"/>
    </source>
</evidence>
<dbReference type="InterPro" id="IPR011990">
    <property type="entry name" value="TPR-like_helical_dom_sf"/>
</dbReference>
<organism evidence="6 7">
    <name type="scientific">Pseudocohnilembus persalinus</name>
    <name type="common">Ciliate</name>
    <dbReference type="NCBI Taxonomy" id="266149"/>
    <lineage>
        <taxon>Eukaryota</taxon>
        <taxon>Sar</taxon>
        <taxon>Alveolata</taxon>
        <taxon>Ciliophora</taxon>
        <taxon>Intramacronucleata</taxon>
        <taxon>Oligohymenophorea</taxon>
        <taxon>Scuticociliatia</taxon>
        <taxon>Philasterida</taxon>
        <taxon>Pseudocohnilembidae</taxon>
        <taxon>Pseudocohnilembus</taxon>
    </lineage>
</organism>
<protein>
    <recommendedName>
        <fullName evidence="8">Tetratricopeptide repeat protein</fullName>
    </recommendedName>
</protein>
<dbReference type="PROSITE" id="PS50005">
    <property type="entry name" value="TPR"/>
    <property type="match status" value="4"/>
</dbReference>
<accession>A0A0V0QTI3</accession>
<dbReference type="GO" id="GO:0046813">
    <property type="term" value="P:receptor-mediated virion attachment to host cell"/>
    <property type="evidence" value="ECO:0007669"/>
    <property type="project" value="TreeGrafter"/>
</dbReference>
<evidence type="ECO:0000256" key="1">
    <source>
        <dbReference type="ARBA" id="ARBA00022737"/>
    </source>
</evidence>
<dbReference type="InterPro" id="IPR050498">
    <property type="entry name" value="Ycf3"/>
</dbReference>
<feature type="repeat" description="TPR" evidence="3">
    <location>
        <begin position="327"/>
        <end position="360"/>
    </location>
</feature>
<feature type="repeat" description="TPR" evidence="3">
    <location>
        <begin position="259"/>
        <end position="292"/>
    </location>
</feature>
<name>A0A0V0QTI3_PSEPJ</name>
<dbReference type="Pfam" id="PF13424">
    <property type="entry name" value="TPR_12"/>
    <property type="match status" value="1"/>
</dbReference>
<dbReference type="Gene3D" id="1.25.40.10">
    <property type="entry name" value="Tetratricopeptide repeat domain"/>
    <property type="match status" value="2"/>
</dbReference>
<feature type="region of interest" description="Disordered" evidence="5">
    <location>
        <begin position="1504"/>
        <end position="1523"/>
    </location>
</feature>
<keyword evidence="2 3" id="KW-0802">TPR repeat</keyword>
<keyword evidence="4" id="KW-0175">Coiled coil</keyword>
<dbReference type="PANTHER" id="PTHR44858:SF1">
    <property type="entry name" value="UDP-N-ACETYLGLUCOSAMINE--PEPTIDE N-ACETYLGLUCOSAMINYLTRANSFERASE SPINDLY-RELATED"/>
    <property type="match status" value="1"/>
</dbReference>
<feature type="coiled-coil region" evidence="4">
    <location>
        <begin position="1033"/>
        <end position="1093"/>
    </location>
</feature>
<feature type="region of interest" description="Disordered" evidence="5">
    <location>
        <begin position="456"/>
        <end position="478"/>
    </location>
</feature>
<dbReference type="OrthoDB" id="2335338at2759"/>
<feature type="compositionally biased region" description="Low complexity" evidence="5">
    <location>
        <begin position="456"/>
        <end position="469"/>
    </location>
</feature>
<feature type="coiled-coil region" evidence="4">
    <location>
        <begin position="860"/>
        <end position="952"/>
    </location>
</feature>
<dbReference type="PROSITE" id="PS50293">
    <property type="entry name" value="TPR_REGION"/>
    <property type="match status" value="1"/>
</dbReference>
<evidence type="ECO:0000313" key="7">
    <source>
        <dbReference type="Proteomes" id="UP000054937"/>
    </source>
</evidence>
<dbReference type="InterPro" id="IPR019734">
    <property type="entry name" value="TPR_rpt"/>
</dbReference>
<keyword evidence="7" id="KW-1185">Reference proteome</keyword>
<evidence type="ECO:0000256" key="5">
    <source>
        <dbReference type="SAM" id="MobiDB-lite"/>
    </source>
</evidence>
<evidence type="ECO:0000256" key="4">
    <source>
        <dbReference type="SAM" id="Coils"/>
    </source>
</evidence>
<feature type="repeat" description="TPR" evidence="3">
    <location>
        <begin position="293"/>
        <end position="326"/>
    </location>
</feature>
<proteinExistence type="predicted"/>
<evidence type="ECO:0000256" key="3">
    <source>
        <dbReference type="PROSITE-ProRule" id="PRU00339"/>
    </source>
</evidence>
<reference evidence="6 7" key="1">
    <citation type="journal article" date="2015" name="Sci. Rep.">
        <title>Genome of the facultative scuticociliatosis pathogen Pseudocohnilembus persalinus provides insight into its virulence through horizontal gene transfer.</title>
        <authorList>
            <person name="Xiong J."/>
            <person name="Wang G."/>
            <person name="Cheng J."/>
            <person name="Tian M."/>
            <person name="Pan X."/>
            <person name="Warren A."/>
            <person name="Jiang C."/>
            <person name="Yuan D."/>
            <person name="Miao W."/>
        </authorList>
    </citation>
    <scope>NUCLEOTIDE SEQUENCE [LARGE SCALE GENOMIC DNA]</scope>
    <source>
        <strain evidence="6">36N120E</strain>
    </source>
</reference>
<keyword evidence="1" id="KW-0677">Repeat</keyword>
<gene>
    <name evidence="6" type="ORF">PPERSA_04536</name>
</gene>
<dbReference type="Proteomes" id="UP000054937">
    <property type="component" value="Unassembled WGS sequence"/>
</dbReference>
<dbReference type="SUPFAM" id="SSF48452">
    <property type="entry name" value="TPR-like"/>
    <property type="match status" value="2"/>
</dbReference>
<comment type="caution">
    <text evidence="6">The sequence shown here is derived from an EMBL/GenBank/DDBJ whole genome shotgun (WGS) entry which is preliminary data.</text>
</comment>
<dbReference type="SMART" id="SM00028">
    <property type="entry name" value="TPR"/>
    <property type="match status" value="6"/>
</dbReference>
<evidence type="ECO:0008006" key="8">
    <source>
        <dbReference type="Google" id="ProtNLM"/>
    </source>
</evidence>
<feature type="repeat" description="TPR" evidence="3">
    <location>
        <begin position="225"/>
        <end position="258"/>
    </location>
</feature>